<dbReference type="Gene3D" id="2.40.10.220">
    <property type="entry name" value="predicted glycosyltransferase like domains"/>
    <property type="match status" value="1"/>
</dbReference>
<proteinExistence type="predicted"/>
<sequence length="98" mass="11065">MIDRDYLEKRSFMRMNMEAPAVIHLADGTQKSCLCIDLSAVGMLIEVDESFPMLTQFSVHLPALTGQFAPLDADVIVQRVEEVGPKRFQLGLEIERIK</sequence>
<dbReference type="Pfam" id="PF07238">
    <property type="entry name" value="PilZ"/>
    <property type="match status" value="1"/>
</dbReference>
<dbReference type="Proteomes" id="UP001595617">
    <property type="component" value="Unassembled WGS sequence"/>
</dbReference>
<name>A0ABV7ZYI8_9GAMM</name>
<dbReference type="EMBL" id="JBHRYR010000003">
    <property type="protein sequence ID" value="MFC3853329.1"/>
    <property type="molecule type" value="Genomic_DNA"/>
</dbReference>
<dbReference type="SUPFAM" id="SSF141371">
    <property type="entry name" value="PilZ domain-like"/>
    <property type="match status" value="1"/>
</dbReference>
<protein>
    <submittedName>
        <fullName evidence="2">PilZ domain-containing protein</fullName>
    </submittedName>
</protein>
<evidence type="ECO:0000313" key="2">
    <source>
        <dbReference type="EMBL" id="MFC3853329.1"/>
    </source>
</evidence>
<evidence type="ECO:0000313" key="3">
    <source>
        <dbReference type="Proteomes" id="UP001595617"/>
    </source>
</evidence>
<evidence type="ECO:0000259" key="1">
    <source>
        <dbReference type="Pfam" id="PF07238"/>
    </source>
</evidence>
<comment type="caution">
    <text evidence="2">The sequence shown here is derived from an EMBL/GenBank/DDBJ whole genome shotgun (WGS) entry which is preliminary data.</text>
</comment>
<feature type="domain" description="PilZ" evidence="1">
    <location>
        <begin position="8"/>
        <end position="96"/>
    </location>
</feature>
<reference evidence="3" key="1">
    <citation type="journal article" date="2019" name="Int. J. Syst. Evol. Microbiol.">
        <title>The Global Catalogue of Microorganisms (GCM) 10K type strain sequencing project: providing services to taxonomists for standard genome sequencing and annotation.</title>
        <authorList>
            <consortium name="The Broad Institute Genomics Platform"/>
            <consortium name="The Broad Institute Genome Sequencing Center for Infectious Disease"/>
            <person name="Wu L."/>
            <person name="Ma J."/>
        </authorList>
    </citation>
    <scope>NUCLEOTIDE SEQUENCE [LARGE SCALE GENOMIC DNA]</scope>
    <source>
        <strain evidence="3">IBRC 10765</strain>
    </source>
</reference>
<organism evidence="2 3">
    <name type="scientific">Saccharospirillum mangrovi</name>
    <dbReference type="NCBI Taxonomy" id="2161747"/>
    <lineage>
        <taxon>Bacteria</taxon>
        <taxon>Pseudomonadati</taxon>
        <taxon>Pseudomonadota</taxon>
        <taxon>Gammaproteobacteria</taxon>
        <taxon>Oceanospirillales</taxon>
        <taxon>Saccharospirillaceae</taxon>
        <taxon>Saccharospirillum</taxon>
    </lineage>
</organism>
<keyword evidence="3" id="KW-1185">Reference proteome</keyword>
<gene>
    <name evidence="2" type="ORF">ACFOOG_10845</name>
</gene>
<dbReference type="RefSeq" id="WP_380696380.1">
    <property type="nucleotide sequence ID" value="NZ_JBHRYR010000003.1"/>
</dbReference>
<accession>A0ABV7ZYI8</accession>
<dbReference type="InterPro" id="IPR009875">
    <property type="entry name" value="PilZ_domain"/>
</dbReference>